<comment type="similarity">
    <text evidence="3 9 11">Belongs to the uracil-DNA glycosylase (UDG) superfamily. UNG family.</text>
</comment>
<gene>
    <name evidence="9" type="primary">ung</name>
    <name evidence="13" type="ORF">DLJ74_19770</name>
</gene>
<dbReference type="NCBIfam" id="NF003592">
    <property type="entry name" value="PRK05254.1-5"/>
    <property type="match status" value="1"/>
</dbReference>
<name>A0A317KTL6_9BACI</name>
<dbReference type="NCBIfam" id="NF003588">
    <property type="entry name" value="PRK05254.1-1"/>
    <property type="match status" value="1"/>
</dbReference>
<feature type="domain" description="Uracil-DNA glycosylase-like" evidence="12">
    <location>
        <begin position="50"/>
        <end position="210"/>
    </location>
</feature>
<keyword evidence="7 9" id="KW-0378">Hydrolase</keyword>
<dbReference type="CDD" id="cd10027">
    <property type="entry name" value="UDG-F1-like"/>
    <property type="match status" value="1"/>
</dbReference>
<evidence type="ECO:0000256" key="1">
    <source>
        <dbReference type="ARBA" id="ARBA00001400"/>
    </source>
</evidence>
<evidence type="ECO:0000256" key="7">
    <source>
        <dbReference type="ARBA" id="ARBA00022801"/>
    </source>
</evidence>
<dbReference type="PANTHER" id="PTHR11264">
    <property type="entry name" value="URACIL-DNA GLYCOSYLASE"/>
    <property type="match status" value="1"/>
</dbReference>
<protein>
    <recommendedName>
        <fullName evidence="5 9">Uracil-DNA glycosylase</fullName>
        <shortName evidence="9">UDG</shortName>
        <ecNumber evidence="4 9">3.2.2.27</ecNumber>
    </recommendedName>
</protein>
<evidence type="ECO:0000256" key="11">
    <source>
        <dbReference type="RuleBase" id="RU003780"/>
    </source>
</evidence>
<dbReference type="InterPro" id="IPR002043">
    <property type="entry name" value="UDG_fam1"/>
</dbReference>
<dbReference type="GO" id="GO:0004844">
    <property type="term" value="F:uracil DNA N-glycosylase activity"/>
    <property type="evidence" value="ECO:0007669"/>
    <property type="project" value="UniProtKB-UniRule"/>
</dbReference>
<evidence type="ECO:0000256" key="2">
    <source>
        <dbReference type="ARBA" id="ARBA00002631"/>
    </source>
</evidence>
<evidence type="ECO:0000313" key="14">
    <source>
        <dbReference type="Proteomes" id="UP000245624"/>
    </source>
</evidence>
<evidence type="ECO:0000256" key="4">
    <source>
        <dbReference type="ARBA" id="ARBA00012030"/>
    </source>
</evidence>
<dbReference type="PROSITE" id="PS00130">
    <property type="entry name" value="U_DNA_GLYCOSYLASE"/>
    <property type="match status" value="1"/>
</dbReference>
<dbReference type="NCBIfam" id="NF003589">
    <property type="entry name" value="PRK05254.1-2"/>
    <property type="match status" value="1"/>
</dbReference>
<keyword evidence="9" id="KW-0963">Cytoplasm</keyword>
<dbReference type="EC" id="3.2.2.27" evidence="4 9"/>
<dbReference type="GO" id="GO:0097510">
    <property type="term" value="P:base-excision repair, AP site formation via deaminated base removal"/>
    <property type="evidence" value="ECO:0007669"/>
    <property type="project" value="TreeGrafter"/>
</dbReference>
<dbReference type="SUPFAM" id="SSF52141">
    <property type="entry name" value="Uracil-DNA glycosylase-like"/>
    <property type="match status" value="1"/>
</dbReference>
<dbReference type="AlphaFoldDB" id="A0A317KTL6"/>
<evidence type="ECO:0000256" key="5">
    <source>
        <dbReference type="ARBA" id="ARBA00018429"/>
    </source>
</evidence>
<evidence type="ECO:0000256" key="3">
    <source>
        <dbReference type="ARBA" id="ARBA00008184"/>
    </source>
</evidence>
<dbReference type="Pfam" id="PF03167">
    <property type="entry name" value="UDG"/>
    <property type="match status" value="1"/>
</dbReference>
<evidence type="ECO:0000313" key="13">
    <source>
        <dbReference type="EMBL" id="PWU66656.1"/>
    </source>
</evidence>
<organism evidence="13 14">
    <name type="scientific">Gracilibacillus dipsosauri</name>
    <dbReference type="NCBI Taxonomy" id="178340"/>
    <lineage>
        <taxon>Bacteria</taxon>
        <taxon>Bacillati</taxon>
        <taxon>Bacillota</taxon>
        <taxon>Bacilli</taxon>
        <taxon>Bacillales</taxon>
        <taxon>Bacillaceae</taxon>
        <taxon>Gracilibacillus</taxon>
    </lineage>
</organism>
<feature type="active site" description="Proton acceptor" evidence="9 10">
    <location>
        <position position="65"/>
    </location>
</feature>
<sequence length="226" mass="25697">MTNILKNDWAEVLDDEFQKDYYLRLRSFLKEEYQKFTIYPNMYDIFNALHYTDFAKVKVVILGQDPYHGPNQAHGLSFSVNPGIAIPPSLKNIYKELADDIGCPIPNHGYLKKWAVEGVLLLNNVLTVRAGQAHSHKGQGWETFTDNVIKSLNQKETPVVYILWGAAAQKKQALIDMSKHFVLKSPHPSPLSAHRGFFGSQPFSQTNELLEKAGQQRIDWEIPSLS</sequence>
<dbReference type="Gene3D" id="3.40.470.10">
    <property type="entry name" value="Uracil-DNA glycosylase-like domain"/>
    <property type="match status" value="1"/>
</dbReference>
<dbReference type="InterPro" id="IPR018085">
    <property type="entry name" value="Ura-DNA_Glyclase_AS"/>
</dbReference>
<dbReference type="InterPro" id="IPR005122">
    <property type="entry name" value="Uracil-DNA_glycosylase-like"/>
</dbReference>
<dbReference type="NCBIfam" id="NF003591">
    <property type="entry name" value="PRK05254.1-4"/>
    <property type="match status" value="1"/>
</dbReference>
<dbReference type="SMART" id="SM00986">
    <property type="entry name" value="UDG"/>
    <property type="match status" value="1"/>
</dbReference>
<dbReference type="PANTHER" id="PTHR11264:SF0">
    <property type="entry name" value="URACIL-DNA GLYCOSYLASE"/>
    <property type="match status" value="1"/>
</dbReference>
<evidence type="ECO:0000256" key="8">
    <source>
        <dbReference type="ARBA" id="ARBA00023204"/>
    </source>
</evidence>
<dbReference type="RefSeq" id="WP_109985780.1">
    <property type="nucleotide sequence ID" value="NZ_QGTD01000021.1"/>
</dbReference>
<keyword evidence="8 9" id="KW-0234">DNA repair</keyword>
<evidence type="ECO:0000256" key="6">
    <source>
        <dbReference type="ARBA" id="ARBA00022763"/>
    </source>
</evidence>
<dbReference type="OrthoDB" id="9804372at2"/>
<dbReference type="SMART" id="SM00987">
    <property type="entry name" value="UreE_C"/>
    <property type="match status" value="1"/>
</dbReference>
<dbReference type="EMBL" id="QGTD01000021">
    <property type="protein sequence ID" value="PWU66656.1"/>
    <property type="molecule type" value="Genomic_DNA"/>
</dbReference>
<reference evidence="13 14" key="1">
    <citation type="submission" date="2018-05" db="EMBL/GenBank/DDBJ databases">
        <title>Genomic analysis of Gracilibacillus dipsosauri DD1 reveals novel features of a salt-tolerant amylase.</title>
        <authorList>
            <person name="Deutch C.E."/>
            <person name="Yang S."/>
        </authorList>
    </citation>
    <scope>NUCLEOTIDE SEQUENCE [LARGE SCALE GENOMIC DNA]</scope>
    <source>
        <strain evidence="13 14">DD1</strain>
    </source>
</reference>
<dbReference type="HAMAP" id="MF_00148">
    <property type="entry name" value="UDG"/>
    <property type="match status" value="1"/>
</dbReference>
<dbReference type="InterPro" id="IPR036895">
    <property type="entry name" value="Uracil-DNA_glycosylase-like_sf"/>
</dbReference>
<evidence type="ECO:0000256" key="10">
    <source>
        <dbReference type="PROSITE-ProRule" id="PRU10072"/>
    </source>
</evidence>
<proteinExistence type="inferred from homology"/>
<dbReference type="NCBIfam" id="TIGR00628">
    <property type="entry name" value="ung"/>
    <property type="match status" value="1"/>
</dbReference>
<comment type="catalytic activity">
    <reaction evidence="1 9 11">
        <text>Hydrolyzes single-stranded DNA or mismatched double-stranded DNA and polynucleotides, releasing free uracil.</text>
        <dbReference type="EC" id="3.2.2.27"/>
    </reaction>
</comment>
<evidence type="ECO:0000259" key="12">
    <source>
        <dbReference type="SMART" id="SM00986"/>
    </source>
</evidence>
<comment type="function">
    <text evidence="2 9 11">Excises uracil residues from the DNA which can arise as a result of misincorporation of dUMP residues by DNA polymerase or due to deamination of cytosine.</text>
</comment>
<comment type="subcellular location">
    <subcellularLocation>
        <location evidence="9">Cytoplasm</location>
    </subcellularLocation>
</comment>
<comment type="caution">
    <text evidence="13">The sequence shown here is derived from an EMBL/GenBank/DDBJ whole genome shotgun (WGS) entry which is preliminary data.</text>
</comment>
<dbReference type="GO" id="GO:0005737">
    <property type="term" value="C:cytoplasm"/>
    <property type="evidence" value="ECO:0007669"/>
    <property type="project" value="UniProtKB-SubCell"/>
</dbReference>
<dbReference type="Proteomes" id="UP000245624">
    <property type="component" value="Unassembled WGS sequence"/>
</dbReference>
<dbReference type="FunFam" id="3.40.470.10:FF:000001">
    <property type="entry name" value="Uracil-DNA glycosylase"/>
    <property type="match status" value="1"/>
</dbReference>
<keyword evidence="14" id="KW-1185">Reference proteome</keyword>
<keyword evidence="6 9" id="KW-0227">DNA damage</keyword>
<evidence type="ECO:0000256" key="9">
    <source>
        <dbReference type="HAMAP-Rule" id="MF_00148"/>
    </source>
</evidence>
<accession>A0A317KTL6</accession>